<evidence type="ECO:0000256" key="4">
    <source>
        <dbReference type="SAM" id="MobiDB-lite"/>
    </source>
</evidence>
<evidence type="ECO:0000313" key="5">
    <source>
        <dbReference type="EMBL" id="ODQ57048.1"/>
    </source>
</evidence>
<organism evidence="5 6">
    <name type="scientific">Wickerhamomyces anomalus (strain ATCC 58044 / CBS 1984 / NCYC 433 / NRRL Y-366-8)</name>
    <name type="common">Yeast</name>
    <name type="synonym">Hansenula anomala</name>
    <dbReference type="NCBI Taxonomy" id="683960"/>
    <lineage>
        <taxon>Eukaryota</taxon>
        <taxon>Fungi</taxon>
        <taxon>Dikarya</taxon>
        <taxon>Ascomycota</taxon>
        <taxon>Saccharomycotina</taxon>
        <taxon>Saccharomycetes</taxon>
        <taxon>Phaffomycetales</taxon>
        <taxon>Wickerhamomycetaceae</taxon>
        <taxon>Wickerhamomyces</taxon>
    </lineage>
</organism>
<reference evidence="5 6" key="1">
    <citation type="journal article" date="2016" name="Proc. Natl. Acad. Sci. U.S.A.">
        <title>Comparative genomics of biotechnologically important yeasts.</title>
        <authorList>
            <person name="Riley R."/>
            <person name="Haridas S."/>
            <person name="Wolfe K.H."/>
            <person name="Lopes M.R."/>
            <person name="Hittinger C.T."/>
            <person name="Goeker M."/>
            <person name="Salamov A.A."/>
            <person name="Wisecaver J.H."/>
            <person name="Long T.M."/>
            <person name="Calvey C.H."/>
            <person name="Aerts A.L."/>
            <person name="Barry K.W."/>
            <person name="Choi C."/>
            <person name="Clum A."/>
            <person name="Coughlan A.Y."/>
            <person name="Deshpande S."/>
            <person name="Douglass A.P."/>
            <person name="Hanson S.J."/>
            <person name="Klenk H.-P."/>
            <person name="LaButti K.M."/>
            <person name="Lapidus A."/>
            <person name="Lindquist E.A."/>
            <person name="Lipzen A.M."/>
            <person name="Meier-Kolthoff J.P."/>
            <person name="Ohm R.A."/>
            <person name="Otillar R.P."/>
            <person name="Pangilinan J.L."/>
            <person name="Peng Y."/>
            <person name="Rokas A."/>
            <person name="Rosa C.A."/>
            <person name="Scheuner C."/>
            <person name="Sibirny A.A."/>
            <person name="Slot J.C."/>
            <person name="Stielow J.B."/>
            <person name="Sun H."/>
            <person name="Kurtzman C.P."/>
            <person name="Blackwell M."/>
            <person name="Grigoriev I.V."/>
            <person name="Jeffries T.W."/>
        </authorList>
    </citation>
    <scope>NUCLEOTIDE SEQUENCE [LARGE SCALE GENOMIC DNA]</scope>
    <source>
        <strain evidence="6">ATCC 58044 / CBS 1984 / NCYC 433 / NRRL Y-366-8</strain>
    </source>
</reference>
<gene>
    <name evidence="5" type="ORF">WICANDRAFT_16371</name>
</gene>
<feature type="region of interest" description="Disordered" evidence="4">
    <location>
        <begin position="913"/>
        <end position="1021"/>
    </location>
</feature>
<dbReference type="InterPro" id="IPR019734">
    <property type="entry name" value="TPR_rpt"/>
</dbReference>
<dbReference type="GO" id="GO:0006353">
    <property type="term" value="P:DNA-templated transcription termination"/>
    <property type="evidence" value="ECO:0007669"/>
    <property type="project" value="EnsemblFungi"/>
</dbReference>
<dbReference type="GeneID" id="30197934"/>
<evidence type="ECO:0000256" key="1">
    <source>
        <dbReference type="ARBA" id="ARBA00022737"/>
    </source>
</evidence>
<dbReference type="SUPFAM" id="SSF48452">
    <property type="entry name" value="TPR-like"/>
    <property type="match status" value="3"/>
</dbReference>
<dbReference type="GO" id="GO:1990269">
    <property type="term" value="F:RNA polymerase II C-terminal domain phosphoserine binding"/>
    <property type="evidence" value="ECO:0007669"/>
    <property type="project" value="EnsemblFungi"/>
</dbReference>
<dbReference type="AlphaFoldDB" id="A0A1E3NV77"/>
<dbReference type="Pfam" id="PF13432">
    <property type="entry name" value="TPR_16"/>
    <property type="match status" value="1"/>
</dbReference>
<dbReference type="GO" id="GO:0006368">
    <property type="term" value="P:transcription elongation by RNA polymerase II"/>
    <property type="evidence" value="ECO:0007669"/>
    <property type="project" value="EnsemblFungi"/>
</dbReference>
<dbReference type="GO" id="GO:0000791">
    <property type="term" value="C:euchromatin"/>
    <property type="evidence" value="ECO:0007669"/>
    <property type="project" value="EnsemblFungi"/>
</dbReference>
<dbReference type="PROSITE" id="PS50293">
    <property type="entry name" value="TPR_REGION"/>
    <property type="match status" value="1"/>
</dbReference>
<feature type="repeat" description="TPR" evidence="3">
    <location>
        <begin position="309"/>
        <end position="342"/>
    </location>
</feature>
<dbReference type="GO" id="GO:0016593">
    <property type="term" value="C:Cdc73/Paf1 complex"/>
    <property type="evidence" value="ECO:0007669"/>
    <property type="project" value="EnsemblFungi"/>
</dbReference>
<keyword evidence="2 3" id="KW-0802">TPR repeat</keyword>
<dbReference type="PROSITE" id="PS50005">
    <property type="entry name" value="TPR"/>
    <property type="match status" value="3"/>
</dbReference>
<dbReference type="InterPro" id="IPR031101">
    <property type="entry name" value="Ctr9"/>
</dbReference>
<sequence length="1021" mass="116810">IIEVPIKDSREVVTIDLEHELPEDPTDLCTLLENESAESIYWISIASVYANKGLVSEAFEMMTEGLKLYKELDTADFHTFLAWLHIRQSKVAKTSDDQRASLKMASESIKLALAAQPTNVLNRIAQAEISYQLKQYDQALDFFERILKNDSKSTANVFALTGKAKTLFHKKNYNASLKIFQQVLILNPLLKPDPRIGIGMNFWRLNDKNMATKSWERALEIDPENQTAKLLLTLSKFDSSFNSLTDEDFISNYSAALNSLNEFVQKDSNNPVTLLILASYYYSKNDLESVLKVSQKVLSSPNASPDLLSDANFWIARTHYENGDFSNAQKFFTESLKSNPDSLLAKLGVGQSQFNRSLLDDAILTFESVYKNNQKILEINYILGILYSQDEKNHEKAVPVLERYIRLSKDKNEPVALNAYLTLSRLHENKDNSQSLSLLSKVIDILKKRGEDVPVEILNNLGVFHFIKGNPESANTFFKSAFEANQSEDLNITLNYNIARTEENSNTEDSISKYNDILEKSPGYIYSKIRLLFLQIISSDVKNDEELEKKLNDLLQSHVSNLEVRAFYSWYLKRTNRSSNDKGENLESKHNKETLVKYDSHDTYALISLGNLYCAIAREIKGKTPQDIEKKNQSYVRGAQLFQKVLSIDPNNVFAAQGIAIIFVENKHSNIALETFRKIRDAIDDVSVYINLGHCLIEVGQYSKAIESYEIALRRYGDDTKDSRYLTLVGRAWFARASAEKSLESFLKSLEYSIKALDVAQNTNLKKLIPSLKYNVAFVQFNIAQFIQKQNIAKRTVDDINKALEGLKEAIDTLNDLANDKYPPYPAEILKQRASMGTNTLINQLERAIKEQKEYEIKFEHRLKEAQESREKERQKAELEEQRRKEEEAKKEAQYREEYLKLQEQAKEWEREREAFVEPSFDEQDGKKPRKGKKTKNAINTDDELSGDDEKPVKKTKKSTGKRSKRKKDENATNGNVEGGDPEPKKRKLTSKKYLSADIIEDSDEDLEDFDESKLGGDDEE</sequence>
<dbReference type="Proteomes" id="UP000094112">
    <property type="component" value="Unassembled WGS sequence"/>
</dbReference>
<feature type="repeat" description="TPR" evidence="3">
    <location>
        <begin position="686"/>
        <end position="719"/>
    </location>
</feature>
<dbReference type="EMBL" id="KV454214">
    <property type="protein sequence ID" value="ODQ57048.1"/>
    <property type="molecule type" value="Genomic_DNA"/>
</dbReference>
<feature type="compositionally biased region" description="Acidic residues" evidence="4">
    <location>
        <begin position="999"/>
        <end position="1011"/>
    </location>
</feature>
<dbReference type="GO" id="GO:0031124">
    <property type="term" value="P:mRNA 3'-end processing"/>
    <property type="evidence" value="ECO:0007669"/>
    <property type="project" value="EnsemblFungi"/>
</dbReference>
<dbReference type="GO" id="GO:0061629">
    <property type="term" value="F:RNA polymerase II-specific DNA-binding transcription factor binding"/>
    <property type="evidence" value="ECO:0007669"/>
    <property type="project" value="EnsemblFungi"/>
</dbReference>
<dbReference type="Pfam" id="PF13181">
    <property type="entry name" value="TPR_8"/>
    <property type="match status" value="1"/>
</dbReference>
<dbReference type="GO" id="GO:0031126">
    <property type="term" value="P:sno(s)RNA 3'-end processing"/>
    <property type="evidence" value="ECO:0007669"/>
    <property type="project" value="EnsemblFungi"/>
</dbReference>
<dbReference type="GO" id="GO:1901525">
    <property type="term" value="P:negative regulation of mitophagy"/>
    <property type="evidence" value="ECO:0007669"/>
    <property type="project" value="EnsemblFungi"/>
</dbReference>
<keyword evidence="6" id="KW-1185">Reference proteome</keyword>
<dbReference type="Gene3D" id="1.25.40.10">
    <property type="entry name" value="Tetratricopeptide repeat domain"/>
    <property type="match status" value="3"/>
</dbReference>
<protein>
    <submittedName>
        <fullName evidence="5">Uncharacterized protein</fullName>
    </submittedName>
</protein>
<evidence type="ECO:0000256" key="2">
    <source>
        <dbReference type="ARBA" id="ARBA00022803"/>
    </source>
</evidence>
<dbReference type="PANTHER" id="PTHR14027">
    <property type="entry name" value="RNA POLYMERASE-ASSOCIATED PROTEIN CTR9"/>
    <property type="match status" value="1"/>
</dbReference>
<feature type="compositionally biased region" description="Basic residues" evidence="4">
    <location>
        <begin position="954"/>
        <end position="966"/>
    </location>
</feature>
<dbReference type="OrthoDB" id="343875at2759"/>
<dbReference type="PANTHER" id="PTHR14027:SF2">
    <property type="entry name" value="RNA POLYMERASE-ASSOCIATED PROTEIN CTR9 HOMOLOG"/>
    <property type="match status" value="1"/>
</dbReference>
<dbReference type="GO" id="GO:0090262">
    <property type="term" value="P:regulation of transcription-coupled nucleotide-excision repair"/>
    <property type="evidence" value="ECO:0007669"/>
    <property type="project" value="EnsemblFungi"/>
</dbReference>
<accession>A0A1E3NV77</accession>
<evidence type="ECO:0000256" key="3">
    <source>
        <dbReference type="PROSITE-ProRule" id="PRU00339"/>
    </source>
</evidence>
<dbReference type="Pfam" id="PF13174">
    <property type="entry name" value="TPR_6"/>
    <property type="match status" value="1"/>
</dbReference>
<feature type="non-terminal residue" evidence="5">
    <location>
        <position position="1021"/>
    </location>
</feature>
<feature type="compositionally biased region" description="Basic and acidic residues" evidence="4">
    <location>
        <begin position="1012"/>
        <end position="1021"/>
    </location>
</feature>
<feature type="region of interest" description="Disordered" evidence="4">
    <location>
        <begin position="865"/>
        <end position="894"/>
    </location>
</feature>
<dbReference type="STRING" id="683960.A0A1E3NV77"/>
<dbReference type="GO" id="GO:0001015">
    <property type="term" value="P:snoRNA transcription by RNA polymerase II"/>
    <property type="evidence" value="ECO:0007669"/>
    <property type="project" value="EnsemblFungi"/>
</dbReference>
<evidence type="ECO:0000313" key="6">
    <source>
        <dbReference type="Proteomes" id="UP000094112"/>
    </source>
</evidence>
<dbReference type="GO" id="GO:2001209">
    <property type="term" value="P:positive regulation of transcription elongation by RNA polymerase I"/>
    <property type="evidence" value="ECO:0007669"/>
    <property type="project" value="EnsemblFungi"/>
</dbReference>
<dbReference type="GO" id="GO:0045142">
    <property type="term" value="F:triplex DNA binding"/>
    <property type="evidence" value="ECO:0007669"/>
    <property type="project" value="EnsemblFungi"/>
</dbReference>
<dbReference type="GO" id="GO:0003712">
    <property type="term" value="F:transcription coregulator activity"/>
    <property type="evidence" value="ECO:0007669"/>
    <property type="project" value="EnsemblFungi"/>
</dbReference>
<dbReference type="InterPro" id="IPR011990">
    <property type="entry name" value="TPR-like_helical_dom_sf"/>
</dbReference>
<name>A0A1E3NV77_WICAA</name>
<dbReference type="RefSeq" id="XP_019036255.1">
    <property type="nucleotide sequence ID" value="XM_019180688.1"/>
</dbReference>
<dbReference type="GO" id="GO:0000082">
    <property type="term" value="P:G1/S transition of mitotic cell cycle"/>
    <property type="evidence" value="ECO:0007669"/>
    <property type="project" value="EnsemblFungi"/>
</dbReference>
<dbReference type="GO" id="GO:0060260">
    <property type="term" value="P:regulation of transcription initiation by RNA polymerase II"/>
    <property type="evidence" value="ECO:0007669"/>
    <property type="project" value="EnsemblFungi"/>
</dbReference>
<feature type="non-terminal residue" evidence="5">
    <location>
        <position position="1"/>
    </location>
</feature>
<dbReference type="GO" id="GO:0006362">
    <property type="term" value="P:transcription elongation by RNA polymerase I"/>
    <property type="evidence" value="ECO:0007669"/>
    <property type="project" value="EnsemblFungi"/>
</dbReference>
<feature type="repeat" description="TPR" evidence="3">
    <location>
        <begin position="192"/>
        <end position="225"/>
    </location>
</feature>
<proteinExistence type="predicted"/>
<keyword evidence="1" id="KW-0677">Repeat</keyword>
<dbReference type="SMART" id="SM00028">
    <property type="entry name" value="TPR"/>
    <property type="match status" value="8"/>
</dbReference>